<comment type="pathway">
    <text evidence="1">Lipid metabolism.</text>
</comment>
<feature type="active site" description="Charge relay system; for autoendoproteolytic cleavage activity" evidence="12">
    <location>
        <position position="222"/>
    </location>
</feature>
<evidence type="ECO:0000256" key="5">
    <source>
        <dbReference type="ARBA" id="ARBA00022989"/>
    </source>
</evidence>
<dbReference type="HOGENOM" id="CLU_029061_1_1_1"/>
<keyword evidence="7 12" id="KW-0472">Membrane</keyword>
<keyword evidence="9 12" id="KW-0456">Lyase</keyword>
<keyword evidence="10 12" id="KW-1208">Phospholipid metabolism</keyword>
<reference evidence="14 15" key="1">
    <citation type="journal article" date="2014" name="BMC Genomics">
        <title>Adaptive genomic structural variation in the grape powdery mildew pathogen, Erysiphe necator.</title>
        <authorList>
            <person name="Jones L."/>
            <person name="Riaz S."/>
            <person name="Morales-Cruz A."/>
            <person name="Amrine K.C."/>
            <person name="McGuire B."/>
            <person name="Gubler W.D."/>
            <person name="Walker M.A."/>
            <person name="Cantu D."/>
        </authorList>
    </citation>
    <scope>NUCLEOTIDE SEQUENCE [LARGE SCALE GENOMIC DNA]</scope>
    <source>
        <strain evidence="15">c</strain>
    </source>
</reference>
<dbReference type="GO" id="GO:0016540">
    <property type="term" value="P:protein autoprocessing"/>
    <property type="evidence" value="ECO:0007669"/>
    <property type="project" value="UniProtKB-UniRule"/>
</dbReference>
<dbReference type="AlphaFoldDB" id="A0A0B1NYL2"/>
<keyword evidence="8 12" id="KW-0594">Phospholipid biosynthesis</keyword>
<keyword evidence="11 12" id="KW-0670">Pyruvate</keyword>
<comment type="function">
    <text evidence="12">Catalyzes the formation of phosphatidylethanolamine (PtdEtn) from phosphatidylserine (PtdSer). Plays a central role in phospholipid metabolism and in the interorganelle trafficking of phosphatidylserine.</text>
</comment>
<evidence type="ECO:0000256" key="6">
    <source>
        <dbReference type="ARBA" id="ARBA00023098"/>
    </source>
</evidence>
<evidence type="ECO:0000256" key="10">
    <source>
        <dbReference type="ARBA" id="ARBA00023264"/>
    </source>
</evidence>
<comment type="PTM">
    <text evidence="12">Is synthesized initially as an inactive proenzyme. Formation of the active enzyme involves a self-maturation process in which the active site pyruvoyl group is generated from an internal serine residue via an autocatalytic post-translational modification. Two non-identical subunits are generated from the proenzyme in this reaction, and the pyruvate is formed at the N-terminus of the alpha chain, which is derived from the carboxyl end of the proenzyme. The autoendoproteolytic cleavage occurs by a canonical serine protease mechanism, in which the side chain hydroxyl group of the serine supplies its oxygen atom to form the C-terminus of the beta chain, while the remainder of the serine residue undergoes an oxidative deamination to produce ammonia and the pyruvoyl prosthetic group on the alpha chain. During this reaction, the Ser that is part of the protease active site of the proenzyme becomes the pyruvoyl prosthetic group, which constitutes an essential element of the active site of the mature decarboxylase.</text>
</comment>
<feature type="chain" id="PRO_5023235431" description="Phosphatidylserine decarboxylase 1 beta chain" evidence="12">
    <location>
        <begin position="1"/>
        <end position="499"/>
    </location>
</feature>
<evidence type="ECO:0000256" key="11">
    <source>
        <dbReference type="ARBA" id="ARBA00023317"/>
    </source>
</evidence>
<evidence type="ECO:0000256" key="4">
    <source>
        <dbReference type="ARBA" id="ARBA00022793"/>
    </source>
</evidence>
<dbReference type="GO" id="GO:0006646">
    <property type="term" value="P:phosphatidylethanolamine biosynthetic process"/>
    <property type="evidence" value="ECO:0007669"/>
    <property type="project" value="UniProtKB-UniRule"/>
</dbReference>
<dbReference type="InterPro" id="IPR003817">
    <property type="entry name" value="PS_Dcarbxylase"/>
</dbReference>
<feature type="modified residue" description="Pyruvic acid (Ser); by autocatalysis" evidence="12">
    <location>
        <position position="500"/>
    </location>
</feature>
<dbReference type="UniPathway" id="UPA00558">
    <property type="reaction ID" value="UER00616"/>
</dbReference>
<evidence type="ECO:0000256" key="9">
    <source>
        <dbReference type="ARBA" id="ARBA00023239"/>
    </source>
</evidence>
<evidence type="ECO:0000313" key="14">
    <source>
        <dbReference type="EMBL" id="KHJ31477.1"/>
    </source>
</evidence>
<dbReference type="EMBL" id="JNVN01002865">
    <property type="protein sequence ID" value="KHJ31477.1"/>
    <property type="molecule type" value="Genomic_DNA"/>
</dbReference>
<dbReference type="Proteomes" id="UP000030854">
    <property type="component" value="Unassembled WGS sequence"/>
</dbReference>
<sequence>MAPKQVANKINIFTKRNPCLNPLLQSRRLESGTHLTIKFKRLFSVATNLNQQQLKRNKLFHVELLRVSSKTRLKWFYFPLVLVTCSYGLFETLKKDSDKERILDKHGSSSRLNHNVTGNLEEKQERREISSQNRPWQVQVMSTLPLKAISRIWGRFNELEIPYYLRVPGFKLYSYIFGVNLSEVSEPDLHAYPNLASFFYRSLKPGSRPLDANPNSLISPADGRVLQFGLIDGGEVEQVKGVTYSLEALLGRKVSETPLKSHEESETASSEKSVTEQKFGQETVKHNEEFARVNDVPYTLVNLFSGSAKQPKIKAEDVSTTPKPTSEAEAYADLALGKSSCFSKISSKNRAQKTALYYIVIYLAPGDYHRFHSPCSWVVKARRHFAGELYSVSPYVQRMLPGLFTLNERVVLLGRWRWGFFSYIPVGATNVGSIKINFDRELKTNSLVTDTAADLAAKAAAERGDPYCGYSEATYEAASPTLRGYALSRGEEMGGFMLGSTIVLVFEAAKGERPTLDEGWMGESSKRRGGWHWAVEQGQKVKMGQALGWVDES</sequence>
<dbReference type="PANTHER" id="PTHR10067:SF6">
    <property type="entry name" value="PHOSPHATIDYLSERINE DECARBOXYLASE PROENZYME, MITOCHONDRIAL"/>
    <property type="match status" value="1"/>
</dbReference>
<feature type="site" description="Cleavage (non-hydrolytic); by autocatalysis" evidence="12">
    <location>
        <begin position="499"/>
        <end position="500"/>
    </location>
</feature>
<feature type="active site" description="Charge relay system; for autoendoproteolytic cleavage activity" evidence="12">
    <location>
        <position position="372"/>
    </location>
</feature>
<feature type="compositionally biased region" description="Polar residues" evidence="13">
    <location>
        <begin position="267"/>
        <end position="280"/>
    </location>
</feature>
<keyword evidence="2 12" id="KW-0444">Lipid biosynthesis</keyword>
<comment type="catalytic activity">
    <reaction evidence="12">
        <text>a 1,2-diacyl-sn-glycero-3-phospho-L-serine + H(+) = a 1,2-diacyl-sn-glycero-3-phosphoethanolamine + CO2</text>
        <dbReference type="Rhea" id="RHEA:20828"/>
        <dbReference type="ChEBI" id="CHEBI:15378"/>
        <dbReference type="ChEBI" id="CHEBI:16526"/>
        <dbReference type="ChEBI" id="CHEBI:57262"/>
        <dbReference type="ChEBI" id="CHEBI:64612"/>
        <dbReference type="EC" id="4.1.1.65"/>
    </reaction>
</comment>
<comment type="subcellular location">
    <molecule>Phosphatidylserine decarboxylase 1 beta chain</molecule>
    <subcellularLocation>
        <location evidence="12">Mitochondrion inner membrane</location>
        <topology evidence="12">Single-pass membrane protein</topology>
        <orientation evidence="12">Intermembrane side</orientation>
    </subcellularLocation>
</comment>
<dbReference type="GO" id="GO:0005743">
    <property type="term" value="C:mitochondrial inner membrane"/>
    <property type="evidence" value="ECO:0007669"/>
    <property type="project" value="UniProtKB-SubCell"/>
</dbReference>
<keyword evidence="5 12" id="KW-1133">Transmembrane helix</keyword>
<feature type="chain" id="PRO_5023235430" description="Phosphatidylserine decarboxylase 1 alpha chain" evidence="12">
    <location>
        <begin position="500"/>
        <end position="553"/>
    </location>
</feature>
<comment type="caution">
    <text evidence="14">The sequence shown here is derived from an EMBL/GenBank/DDBJ whole genome shotgun (WGS) entry which is preliminary data.</text>
</comment>
<keyword evidence="6 12" id="KW-0443">Lipid metabolism</keyword>
<accession>A0A0B1NYL2</accession>
<keyword evidence="3 12" id="KW-0812">Transmembrane</keyword>
<feature type="region of interest" description="Disordered" evidence="13">
    <location>
        <begin position="257"/>
        <end position="280"/>
    </location>
</feature>
<evidence type="ECO:0000256" key="3">
    <source>
        <dbReference type="ARBA" id="ARBA00022692"/>
    </source>
</evidence>
<keyword evidence="12" id="KW-0496">Mitochondrion</keyword>
<comment type="cofactor">
    <cofactor evidence="12">
        <name>pyruvate</name>
        <dbReference type="ChEBI" id="CHEBI:15361"/>
    </cofactor>
    <text evidence="12">Binds 1 pyruvoyl group covalently per subunit.</text>
</comment>
<evidence type="ECO:0000256" key="2">
    <source>
        <dbReference type="ARBA" id="ARBA00022516"/>
    </source>
</evidence>
<evidence type="ECO:0000256" key="8">
    <source>
        <dbReference type="ARBA" id="ARBA00023209"/>
    </source>
</evidence>
<dbReference type="STRING" id="52586.A0A0B1NYL2"/>
<comment type="subunit">
    <text evidence="12">Heterodimer of a large membrane-associated beta subunit and a small pyruvoyl-containing alpha subunit.</text>
</comment>
<protein>
    <recommendedName>
        <fullName evidence="12">Phosphatidylserine decarboxylase proenzyme 1, mitochondrial</fullName>
        <ecNumber evidence="12">4.1.1.65</ecNumber>
    </recommendedName>
    <component>
        <recommendedName>
            <fullName evidence="12">Phosphatidylserine decarboxylase 1 beta chain</fullName>
        </recommendedName>
    </component>
    <component>
        <recommendedName>
            <fullName evidence="12">Phosphatidylserine decarboxylase 1 alpha chain</fullName>
        </recommendedName>
    </component>
</protein>
<feature type="topological domain" description="Mitochondrial matrix" evidence="12">
    <location>
        <begin position="1"/>
        <end position="75"/>
    </location>
</feature>
<comment type="subcellular location">
    <molecule>Phosphatidylserine decarboxylase 1 alpha chain</molecule>
    <subcellularLocation>
        <location evidence="12">Mitochondrion inner membrane</location>
        <topology evidence="12">Peripheral membrane protein</topology>
        <orientation evidence="12">Intermembrane side</orientation>
    </subcellularLocation>
    <text evidence="12">Anchored to the mitochondrial inner membrane through its interaction with the integral membrane beta chain.</text>
</comment>
<dbReference type="PANTHER" id="PTHR10067">
    <property type="entry name" value="PHOSPHATIDYLSERINE DECARBOXYLASE"/>
    <property type="match status" value="1"/>
</dbReference>
<feature type="active site" description="Charge relay system; for autoendoproteolytic cleavage activity" evidence="12">
    <location>
        <position position="500"/>
    </location>
</feature>
<dbReference type="Pfam" id="PF02666">
    <property type="entry name" value="PS_Dcarbxylase"/>
    <property type="match status" value="2"/>
</dbReference>
<keyword evidence="4 12" id="KW-0210">Decarboxylase</keyword>
<dbReference type="OMA" id="HSPASWV"/>
<dbReference type="EC" id="4.1.1.65" evidence="12"/>
<evidence type="ECO:0000313" key="15">
    <source>
        <dbReference type="Proteomes" id="UP000030854"/>
    </source>
</evidence>
<evidence type="ECO:0000256" key="13">
    <source>
        <dbReference type="SAM" id="MobiDB-lite"/>
    </source>
</evidence>
<dbReference type="InterPro" id="IPR033661">
    <property type="entry name" value="PSD_type1_euk"/>
</dbReference>
<dbReference type="InterPro" id="IPR033177">
    <property type="entry name" value="PSD-B"/>
</dbReference>
<keyword evidence="12" id="KW-0865">Zymogen</keyword>
<feature type="topological domain" description="Mitochondrial intermembrane" evidence="12">
    <location>
        <begin position="95"/>
        <end position="553"/>
    </location>
</feature>
<organism evidence="14 15">
    <name type="scientific">Uncinula necator</name>
    <name type="common">Grape powdery mildew</name>
    <dbReference type="NCBI Taxonomy" id="52586"/>
    <lineage>
        <taxon>Eukaryota</taxon>
        <taxon>Fungi</taxon>
        <taxon>Dikarya</taxon>
        <taxon>Ascomycota</taxon>
        <taxon>Pezizomycotina</taxon>
        <taxon>Leotiomycetes</taxon>
        <taxon>Erysiphales</taxon>
        <taxon>Erysiphaceae</taxon>
        <taxon>Erysiphe</taxon>
    </lineage>
</organism>
<evidence type="ECO:0000256" key="12">
    <source>
        <dbReference type="HAMAP-Rule" id="MF_03208"/>
    </source>
</evidence>
<proteinExistence type="inferred from homology"/>
<dbReference type="NCBIfam" id="TIGR00163">
    <property type="entry name" value="PS_decarb"/>
    <property type="match status" value="1"/>
</dbReference>
<name>A0A0B1NYL2_UNCNE</name>
<evidence type="ECO:0000256" key="1">
    <source>
        <dbReference type="ARBA" id="ARBA00005189"/>
    </source>
</evidence>
<dbReference type="HAMAP" id="MF_03208">
    <property type="entry name" value="PS_decarb_PSD_B_type1_euk"/>
    <property type="match status" value="1"/>
</dbReference>
<keyword evidence="12" id="KW-0999">Mitochondrion inner membrane</keyword>
<feature type="active site" description="Schiff-base intermediate with substrate; via pyruvic acid; for decarboxylase activity" evidence="12">
    <location>
        <position position="500"/>
    </location>
</feature>
<keyword evidence="15" id="KW-1185">Reference proteome</keyword>
<gene>
    <name evidence="12" type="primary">PSD1</name>
    <name evidence="14" type="ORF">EV44_g1262</name>
</gene>
<comment type="similarity">
    <text evidence="12">Belongs to the phosphatidylserine decarboxylase family. PSD-B subfamily. Eukaryotic type I sub-subfamily.</text>
</comment>
<evidence type="ECO:0000256" key="7">
    <source>
        <dbReference type="ARBA" id="ARBA00023136"/>
    </source>
</evidence>
<comment type="pathway">
    <text evidence="12">Phospholipid metabolism; phosphatidylethanolamine biosynthesis; phosphatidylethanolamine from CDP-diacylglycerol: step 2/2.</text>
</comment>
<dbReference type="GO" id="GO:0004609">
    <property type="term" value="F:phosphatidylserine decarboxylase activity"/>
    <property type="evidence" value="ECO:0007669"/>
    <property type="project" value="UniProtKB-UniRule"/>
</dbReference>